<evidence type="ECO:0000256" key="2">
    <source>
        <dbReference type="PROSITE-ProRule" id="PRU00169"/>
    </source>
</evidence>
<feature type="domain" description="Response regulatory" evidence="5">
    <location>
        <begin position="4"/>
        <end position="115"/>
    </location>
</feature>
<dbReference type="EMBL" id="CP049866">
    <property type="protein sequence ID" value="QIK74983.1"/>
    <property type="molecule type" value="Genomic_DNA"/>
</dbReference>
<dbReference type="SMART" id="SM00421">
    <property type="entry name" value="HTH_LUXR"/>
    <property type="match status" value="1"/>
</dbReference>
<dbReference type="AlphaFoldDB" id="A0A6G7YDW2"/>
<dbReference type="Proteomes" id="UP000502035">
    <property type="component" value="Chromosome"/>
</dbReference>
<keyword evidence="7" id="KW-1185">Reference proteome</keyword>
<evidence type="ECO:0000256" key="3">
    <source>
        <dbReference type="SAM" id="MobiDB-lite"/>
    </source>
</evidence>
<evidence type="ECO:0000259" key="5">
    <source>
        <dbReference type="PROSITE" id="PS50110"/>
    </source>
</evidence>
<dbReference type="RefSeq" id="WP_166315961.1">
    <property type="nucleotide sequence ID" value="NZ_CP049866.1"/>
</dbReference>
<evidence type="ECO:0000313" key="6">
    <source>
        <dbReference type="EMBL" id="QIK74983.1"/>
    </source>
</evidence>
<evidence type="ECO:0000256" key="1">
    <source>
        <dbReference type="ARBA" id="ARBA00023125"/>
    </source>
</evidence>
<dbReference type="PANTHER" id="PTHR43214">
    <property type="entry name" value="TWO-COMPONENT RESPONSE REGULATOR"/>
    <property type="match status" value="1"/>
</dbReference>
<dbReference type="InterPro" id="IPR039420">
    <property type="entry name" value="WalR-like"/>
</dbReference>
<dbReference type="InterPro" id="IPR001789">
    <property type="entry name" value="Sig_transdc_resp-reg_receiver"/>
</dbReference>
<dbReference type="KEGG" id="npi:G7071_05610"/>
<feature type="modified residue" description="4-aspartylphosphate" evidence="2">
    <location>
        <position position="50"/>
    </location>
</feature>
<keyword evidence="2" id="KW-0597">Phosphoprotein</keyword>
<dbReference type="SUPFAM" id="SSF52172">
    <property type="entry name" value="CheY-like"/>
    <property type="match status" value="1"/>
</dbReference>
<dbReference type="SUPFAM" id="SSF46894">
    <property type="entry name" value="C-terminal effector domain of the bipartite response regulators"/>
    <property type="match status" value="1"/>
</dbReference>
<dbReference type="PRINTS" id="PR00038">
    <property type="entry name" value="HTHLUXR"/>
</dbReference>
<keyword evidence="1" id="KW-0238">DNA-binding</keyword>
<evidence type="ECO:0000259" key="4">
    <source>
        <dbReference type="PROSITE" id="PS50043"/>
    </source>
</evidence>
<dbReference type="PROSITE" id="PS50043">
    <property type="entry name" value="HTH_LUXR_2"/>
    <property type="match status" value="1"/>
</dbReference>
<organism evidence="6 7">
    <name type="scientific">Nocardioides piscis</name>
    <dbReference type="NCBI Taxonomy" id="2714938"/>
    <lineage>
        <taxon>Bacteria</taxon>
        <taxon>Bacillati</taxon>
        <taxon>Actinomycetota</taxon>
        <taxon>Actinomycetes</taxon>
        <taxon>Propionibacteriales</taxon>
        <taxon>Nocardioidaceae</taxon>
        <taxon>Nocardioides</taxon>
    </lineage>
</organism>
<dbReference type="InterPro" id="IPR011006">
    <property type="entry name" value="CheY-like_superfamily"/>
</dbReference>
<dbReference type="Pfam" id="PF00196">
    <property type="entry name" value="GerE"/>
    <property type="match status" value="1"/>
</dbReference>
<dbReference type="GO" id="GO:0006355">
    <property type="term" value="P:regulation of DNA-templated transcription"/>
    <property type="evidence" value="ECO:0007669"/>
    <property type="project" value="InterPro"/>
</dbReference>
<dbReference type="PROSITE" id="PS50110">
    <property type="entry name" value="RESPONSE_REGULATORY"/>
    <property type="match status" value="1"/>
</dbReference>
<feature type="region of interest" description="Disordered" evidence="3">
    <location>
        <begin position="206"/>
        <end position="226"/>
    </location>
</feature>
<evidence type="ECO:0000313" key="7">
    <source>
        <dbReference type="Proteomes" id="UP000502035"/>
    </source>
</evidence>
<dbReference type="GO" id="GO:0003677">
    <property type="term" value="F:DNA binding"/>
    <property type="evidence" value="ECO:0007669"/>
    <property type="project" value="UniProtKB-KW"/>
</dbReference>
<gene>
    <name evidence="6" type="ORF">G7071_05610</name>
</gene>
<protein>
    <submittedName>
        <fullName evidence="6">Response regulator transcription factor</fullName>
    </submittedName>
</protein>
<accession>A0A6G7YDW2</accession>
<dbReference type="CDD" id="cd06170">
    <property type="entry name" value="LuxR_C_like"/>
    <property type="match status" value="1"/>
</dbReference>
<dbReference type="InterPro" id="IPR000792">
    <property type="entry name" value="Tscrpt_reg_LuxR_C"/>
</dbReference>
<feature type="domain" description="HTH luxR-type" evidence="4">
    <location>
        <begin position="135"/>
        <end position="200"/>
    </location>
</feature>
<dbReference type="InterPro" id="IPR016032">
    <property type="entry name" value="Sig_transdc_resp-reg_C-effctor"/>
</dbReference>
<dbReference type="GO" id="GO:0000160">
    <property type="term" value="P:phosphorelay signal transduction system"/>
    <property type="evidence" value="ECO:0007669"/>
    <property type="project" value="InterPro"/>
</dbReference>
<name>A0A6G7YDW2_9ACTN</name>
<reference evidence="6 7" key="1">
    <citation type="submission" date="2020-03" db="EMBL/GenBank/DDBJ databases">
        <title>Nocardioides sp. nov., isolated from fish.</title>
        <authorList>
            <person name="Hyun D.-W."/>
            <person name="Bae J.-W."/>
        </authorList>
    </citation>
    <scope>NUCLEOTIDE SEQUENCE [LARGE SCALE GENOMIC DNA]</scope>
    <source>
        <strain evidence="6 7">HDW12A</strain>
    </source>
</reference>
<proteinExistence type="predicted"/>
<sequence length="226" mass="24813">MPIRVAIVNDDELVVRGLDTMLRNYADRIQIVELNASRPVSVDVDIALYDTFGMGQGNGPSVARLLTNPRVDKVVVYTWNFQPWLARETIEQGVSGYLSKSLTAGQLVEALQMIHAGRIVLSPSPGRKALIGGDWPGREEGLTAREAEVLSLITMGLSNLEIAERTSLSVNSIKSYIRSCYRKIDVDSRSKAVLWGISHGLRPDRVRVNGSPAQRAEPGDRTAYPA</sequence>
<dbReference type="Gene3D" id="3.40.50.2300">
    <property type="match status" value="1"/>
</dbReference>